<dbReference type="Pfam" id="PF13202">
    <property type="entry name" value="EF-hand_5"/>
    <property type="match status" value="1"/>
</dbReference>
<organism evidence="4 5">
    <name type="scientific">Musa balbisiana</name>
    <name type="common">Banana</name>
    <dbReference type="NCBI Taxonomy" id="52838"/>
    <lineage>
        <taxon>Eukaryota</taxon>
        <taxon>Viridiplantae</taxon>
        <taxon>Streptophyta</taxon>
        <taxon>Embryophyta</taxon>
        <taxon>Tracheophyta</taxon>
        <taxon>Spermatophyta</taxon>
        <taxon>Magnoliopsida</taxon>
        <taxon>Liliopsida</taxon>
        <taxon>Zingiberales</taxon>
        <taxon>Musaceae</taxon>
        <taxon>Musa</taxon>
    </lineage>
</organism>
<evidence type="ECO:0000313" key="5">
    <source>
        <dbReference type="Proteomes" id="UP000317650"/>
    </source>
</evidence>
<dbReference type="PRINTS" id="PR01697">
    <property type="entry name" value="PARVALBUMIN"/>
</dbReference>
<evidence type="ECO:0000256" key="2">
    <source>
        <dbReference type="ARBA" id="ARBA00022837"/>
    </source>
</evidence>
<dbReference type="SUPFAM" id="SSF47473">
    <property type="entry name" value="EF-hand"/>
    <property type="match status" value="1"/>
</dbReference>
<reference evidence="4 5" key="1">
    <citation type="journal article" date="2019" name="Nat. Plants">
        <title>Genome sequencing of Musa balbisiana reveals subgenome evolution and function divergence in polyploid bananas.</title>
        <authorList>
            <person name="Yao X."/>
        </authorList>
    </citation>
    <scope>NUCLEOTIDE SEQUENCE [LARGE SCALE GENOMIC DNA]</scope>
    <source>
        <strain evidence="5">cv. DH-PKW</strain>
        <tissue evidence="4">Leaves</tissue>
    </source>
</reference>
<dbReference type="PROSITE" id="PS00018">
    <property type="entry name" value="EF_HAND_1"/>
    <property type="match status" value="3"/>
</dbReference>
<evidence type="ECO:0000259" key="3">
    <source>
        <dbReference type="PROSITE" id="PS50222"/>
    </source>
</evidence>
<dbReference type="InterPro" id="IPR018247">
    <property type="entry name" value="EF_Hand_1_Ca_BS"/>
</dbReference>
<feature type="domain" description="EF-hand" evidence="3">
    <location>
        <begin position="89"/>
        <end position="124"/>
    </location>
</feature>
<sequence>MCPSGRYPRSAPSASTARILRPAFDVLDADRDGKISHDDLKAFFSSGFAAPLSDEDIGSMIYTADADRNGLVEFEEFERVLSGRGGGRSGGDVMAEAFRVMDRDGDGKVGFGDLKTYLEMAGLPAGDADVRGMIRMGGGGDAVSFDALLRILAVDFANGP</sequence>
<feature type="domain" description="EF-hand" evidence="3">
    <location>
        <begin position="52"/>
        <end position="87"/>
    </location>
</feature>
<dbReference type="AlphaFoldDB" id="A0A4S8J3X8"/>
<dbReference type="InterPro" id="IPR050145">
    <property type="entry name" value="Centrin_CML-like"/>
</dbReference>
<accession>A0A4S8J3X8</accession>
<keyword evidence="5" id="KW-1185">Reference proteome</keyword>
<gene>
    <name evidence="4" type="ORF">C4D60_Mb11t13970</name>
</gene>
<comment type="caution">
    <text evidence="4">The sequence shown here is derived from an EMBL/GenBank/DDBJ whole genome shotgun (WGS) entry which is preliminary data.</text>
</comment>
<feature type="domain" description="EF-hand" evidence="3">
    <location>
        <begin position="15"/>
        <end position="50"/>
    </location>
</feature>
<keyword evidence="2" id="KW-0106">Calcium</keyword>
<dbReference type="GO" id="GO:0005509">
    <property type="term" value="F:calcium ion binding"/>
    <property type="evidence" value="ECO:0007669"/>
    <property type="project" value="InterPro"/>
</dbReference>
<dbReference type="Gene3D" id="1.10.238.10">
    <property type="entry name" value="EF-hand"/>
    <property type="match status" value="2"/>
</dbReference>
<evidence type="ECO:0000313" key="4">
    <source>
        <dbReference type="EMBL" id="THU56127.1"/>
    </source>
</evidence>
<dbReference type="GO" id="GO:0043226">
    <property type="term" value="C:organelle"/>
    <property type="evidence" value="ECO:0007669"/>
    <property type="project" value="UniProtKB-ARBA"/>
</dbReference>
<dbReference type="FunFam" id="1.10.238.10:FF:000178">
    <property type="entry name" value="Calmodulin-2 A"/>
    <property type="match status" value="1"/>
</dbReference>
<dbReference type="InterPro" id="IPR011992">
    <property type="entry name" value="EF-hand-dom_pair"/>
</dbReference>
<evidence type="ECO:0000256" key="1">
    <source>
        <dbReference type="ARBA" id="ARBA00022737"/>
    </source>
</evidence>
<dbReference type="InterPro" id="IPR002048">
    <property type="entry name" value="EF_hand_dom"/>
</dbReference>
<dbReference type="PANTHER" id="PTHR23050">
    <property type="entry name" value="CALCIUM BINDING PROTEIN"/>
    <property type="match status" value="1"/>
</dbReference>
<dbReference type="Pfam" id="PF13499">
    <property type="entry name" value="EF-hand_7"/>
    <property type="match status" value="1"/>
</dbReference>
<name>A0A4S8J3X8_MUSBA</name>
<keyword evidence="1" id="KW-0677">Repeat</keyword>
<dbReference type="PROSITE" id="PS50222">
    <property type="entry name" value="EF_HAND_2"/>
    <property type="match status" value="3"/>
</dbReference>
<protein>
    <recommendedName>
        <fullName evidence="3">EF-hand domain-containing protein</fullName>
    </recommendedName>
</protein>
<dbReference type="Proteomes" id="UP000317650">
    <property type="component" value="Chromosome 11"/>
</dbReference>
<dbReference type="STRING" id="52838.A0A4S8J3X8"/>
<dbReference type="EMBL" id="PYDT01000007">
    <property type="protein sequence ID" value="THU56127.1"/>
    <property type="molecule type" value="Genomic_DNA"/>
</dbReference>
<dbReference type="SMART" id="SM00054">
    <property type="entry name" value="EFh"/>
    <property type="match status" value="3"/>
</dbReference>
<proteinExistence type="predicted"/>